<reference evidence="3 4" key="1">
    <citation type="submission" date="2019-10" db="EMBL/GenBank/DDBJ databases">
        <title>Vibrio sp. nov. isolated from a shrimp pond.</title>
        <authorList>
            <person name="Gomez-Gil B."/>
            <person name="Enciso-Ibarra J."/>
            <person name="Enciso-Ibarra K."/>
            <person name="Bolan-Mejia C."/>
        </authorList>
    </citation>
    <scope>NUCLEOTIDE SEQUENCE [LARGE SCALE GENOMIC DNA]</scope>
    <source>
        <strain evidence="3 4">CAIM 722</strain>
    </source>
</reference>
<keyword evidence="1" id="KW-0175">Coiled coil</keyword>
<protein>
    <submittedName>
        <fullName evidence="3">Chromosome partitioning protein ParA</fullName>
    </submittedName>
</protein>
<evidence type="ECO:0000256" key="1">
    <source>
        <dbReference type="SAM" id="Coils"/>
    </source>
</evidence>
<comment type="caution">
    <text evidence="3">The sequence shown here is derived from an EMBL/GenBank/DDBJ whole genome shotgun (WGS) entry which is preliminary data.</text>
</comment>
<proteinExistence type="predicted"/>
<gene>
    <name evidence="3" type="ORF">F9817_08745</name>
</gene>
<keyword evidence="2" id="KW-1133">Transmembrane helix</keyword>
<keyword evidence="2" id="KW-0472">Membrane</keyword>
<evidence type="ECO:0000256" key="2">
    <source>
        <dbReference type="SAM" id="Phobius"/>
    </source>
</evidence>
<evidence type="ECO:0000313" key="4">
    <source>
        <dbReference type="Proteomes" id="UP000462621"/>
    </source>
</evidence>
<feature type="transmembrane region" description="Helical" evidence="2">
    <location>
        <begin position="24"/>
        <end position="45"/>
    </location>
</feature>
<feature type="coiled-coil region" evidence="1">
    <location>
        <begin position="54"/>
        <end position="146"/>
    </location>
</feature>
<accession>A0A7X4LKF9</accession>
<evidence type="ECO:0000313" key="3">
    <source>
        <dbReference type="EMBL" id="MZI93282.1"/>
    </source>
</evidence>
<dbReference type="Proteomes" id="UP000462621">
    <property type="component" value="Unassembled WGS sequence"/>
</dbReference>
<dbReference type="EMBL" id="WEKT01000011">
    <property type="protein sequence ID" value="MZI93282.1"/>
    <property type="molecule type" value="Genomic_DNA"/>
</dbReference>
<keyword evidence="2" id="KW-0812">Transmembrane</keyword>
<organism evidence="3 4">
    <name type="scientific">Vibrio eleionomae</name>
    <dbReference type="NCBI Taxonomy" id="2653505"/>
    <lineage>
        <taxon>Bacteria</taxon>
        <taxon>Pseudomonadati</taxon>
        <taxon>Pseudomonadota</taxon>
        <taxon>Gammaproteobacteria</taxon>
        <taxon>Vibrionales</taxon>
        <taxon>Vibrionaceae</taxon>
        <taxon>Vibrio</taxon>
    </lineage>
</organism>
<dbReference type="AlphaFoldDB" id="A0A7X4LKF9"/>
<keyword evidence="4" id="KW-1185">Reference proteome</keyword>
<dbReference type="RefSeq" id="WP_161154578.1">
    <property type="nucleotide sequence ID" value="NZ_WEKT01000011.1"/>
</dbReference>
<name>A0A7X4LKF9_9VIBR</name>
<sequence>MDHHNNIDDNEDVVVIEQRDKRTYIYIGIAAVLGLALGGLIGSTLTSSKWQSAYDSLNHKYEQLTDKNSDISKQAQSDLAQANQQLQDKIDAAVTKATEDKQSQITKLEKEVAELEKVNDSLDSKVTNQKATLAKVDEQKDKLAKKANLQASVFERSREIFQKELKTKQELEKLQKERDDLAPKIKELKKACDLYLAGTSWDAKSDSCDKQDEAKARLGQLDQMIHVHQMDLKQMKALSEDIGLK</sequence>